<comment type="subcellular location">
    <subcellularLocation>
        <location evidence="1">Nucleus</location>
    </subcellularLocation>
</comment>
<dbReference type="GO" id="GO:0006281">
    <property type="term" value="P:DNA repair"/>
    <property type="evidence" value="ECO:0007669"/>
    <property type="project" value="UniProtKB-KW"/>
</dbReference>
<dbReference type="PRINTS" id="PR01246">
    <property type="entry name" value="RAD1REPAIR"/>
</dbReference>
<evidence type="ECO:0000313" key="6">
    <source>
        <dbReference type="EMBL" id="KAG2196776.1"/>
    </source>
</evidence>
<organism evidence="6 7">
    <name type="scientific">Mucor saturninus</name>
    <dbReference type="NCBI Taxonomy" id="64648"/>
    <lineage>
        <taxon>Eukaryota</taxon>
        <taxon>Fungi</taxon>
        <taxon>Fungi incertae sedis</taxon>
        <taxon>Mucoromycota</taxon>
        <taxon>Mucoromycotina</taxon>
        <taxon>Mucoromycetes</taxon>
        <taxon>Mucorales</taxon>
        <taxon>Mucorineae</taxon>
        <taxon>Mucoraceae</taxon>
        <taxon>Mucor</taxon>
    </lineage>
</organism>
<keyword evidence="5" id="KW-0539">Nucleus</keyword>
<evidence type="ECO:0000313" key="7">
    <source>
        <dbReference type="Proteomes" id="UP000603453"/>
    </source>
</evidence>
<dbReference type="Pfam" id="PF02144">
    <property type="entry name" value="Rad1"/>
    <property type="match status" value="1"/>
</dbReference>
<dbReference type="EMBL" id="JAEPRD010000140">
    <property type="protein sequence ID" value="KAG2196776.1"/>
    <property type="molecule type" value="Genomic_DNA"/>
</dbReference>
<reference evidence="6" key="1">
    <citation type="submission" date="2020-12" db="EMBL/GenBank/DDBJ databases">
        <title>Metabolic potential, ecology and presence of endohyphal bacteria is reflected in genomic diversity of Mucoromycotina.</title>
        <authorList>
            <person name="Muszewska A."/>
            <person name="Okrasinska A."/>
            <person name="Steczkiewicz K."/>
            <person name="Drgas O."/>
            <person name="Orlowska M."/>
            <person name="Perlinska-Lenart U."/>
            <person name="Aleksandrzak-Piekarczyk T."/>
            <person name="Szatraj K."/>
            <person name="Zielenkiewicz U."/>
            <person name="Pilsyk S."/>
            <person name="Malc E."/>
            <person name="Mieczkowski P."/>
            <person name="Kruszewska J.S."/>
            <person name="Biernat P."/>
            <person name="Pawlowska J."/>
        </authorList>
    </citation>
    <scope>NUCLEOTIDE SEQUENCE</scope>
    <source>
        <strain evidence="6">WA0000017839</strain>
    </source>
</reference>
<keyword evidence="4" id="KW-0234">DNA repair</keyword>
<proteinExistence type="inferred from homology"/>
<evidence type="ECO:0000256" key="1">
    <source>
        <dbReference type="ARBA" id="ARBA00004123"/>
    </source>
</evidence>
<evidence type="ECO:0000256" key="2">
    <source>
        <dbReference type="ARBA" id="ARBA00010991"/>
    </source>
</evidence>
<sequence length="292" mass="32773">MQFQVDHSANFYCVIKSIESLLLTLKSVHITDNVSCYISGEGIILTVEHSRSVKAVAYILRGSFNTFRIRDDVVMPTFGLSINSLIDSITAVMPLSFGPYESKPVENIIKLGDESDYCEMTYDGAGSLLGLRRSIKETNQFVQCTMVPFEREEESEELKFDETQDPVQLIVIPAKWFKDALEDLEDTTEIVQMSLSPEDVAFQLTGQGASGMQNSEIPKGSDLITKFSCRHRVSVTYIYSHLIMCKKSLALSYEVSVEIHQSGALRLIIKLMDPVSADNFVEFSFLPSTRFV</sequence>
<dbReference type="PANTHER" id="PTHR10870:SF0">
    <property type="entry name" value="CELL CYCLE CHECKPOINT PROTEIN RAD1"/>
    <property type="match status" value="1"/>
</dbReference>
<name>A0A8H7USB4_9FUNG</name>
<dbReference type="PANTHER" id="PTHR10870">
    <property type="entry name" value="CELL CYCLE CHECKPOINT PROTEIN RAD1"/>
    <property type="match status" value="1"/>
</dbReference>
<evidence type="ECO:0008006" key="8">
    <source>
        <dbReference type="Google" id="ProtNLM"/>
    </source>
</evidence>
<comment type="caution">
    <text evidence="6">The sequence shown here is derived from an EMBL/GenBank/DDBJ whole genome shotgun (WGS) entry which is preliminary data.</text>
</comment>
<keyword evidence="7" id="KW-1185">Reference proteome</keyword>
<dbReference type="PRINTS" id="PR01245">
    <property type="entry name" value="RAD1REC1"/>
</dbReference>
<dbReference type="AlphaFoldDB" id="A0A8H7USB4"/>
<dbReference type="InterPro" id="IPR046938">
    <property type="entry name" value="DNA_clamp_sf"/>
</dbReference>
<keyword evidence="3" id="KW-0227">DNA damage</keyword>
<dbReference type="GO" id="GO:0000077">
    <property type="term" value="P:DNA damage checkpoint signaling"/>
    <property type="evidence" value="ECO:0007669"/>
    <property type="project" value="InterPro"/>
</dbReference>
<dbReference type="OrthoDB" id="337581at2759"/>
<gene>
    <name evidence="6" type="ORF">INT47_009667</name>
</gene>
<evidence type="ECO:0000256" key="5">
    <source>
        <dbReference type="ARBA" id="ARBA00023242"/>
    </source>
</evidence>
<dbReference type="SUPFAM" id="SSF55979">
    <property type="entry name" value="DNA clamp"/>
    <property type="match status" value="1"/>
</dbReference>
<dbReference type="Gene3D" id="3.70.10.10">
    <property type="match status" value="1"/>
</dbReference>
<evidence type="ECO:0000256" key="4">
    <source>
        <dbReference type="ARBA" id="ARBA00023204"/>
    </source>
</evidence>
<protein>
    <recommendedName>
        <fullName evidence="8">Cell cycle checkpoint protein RAD1</fullName>
    </recommendedName>
</protein>
<comment type="similarity">
    <text evidence="2">Belongs to the rad1 family.</text>
</comment>
<dbReference type="GO" id="GO:0030896">
    <property type="term" value="C:checkpoint clamp complex"/>
    <property type="evidence" value="ECO:0007669"/>
    <property type="project" value="TreeGrafter"/>
</dbReference>
<dbReference type="Proteomes" id="UP000603453">
    <property type="component" value="Unassembled WGS sequence"/>
</dbReference>
<dbReference type="InterPro" id="IPR003021">
    <property type="entry name" value="Rad1_Rec1_Rad17"/>
</dbReference>
<evidence type="ECO:0000256" key="3">
    <source>
        <dbReference type="ARBA" id="ARBA00022763"/>
    </source>
</evidence>
<accession>A0A8H7USB4</accession>
<dbReference type="InterPro" id="IPR003011">
    <property type="entry name" value="Cell_cycle_checkpoint_Rad1"/>
</dbReference>